<gene>
    <name evidence="1" type="ORF">M407DRAFT_9328</name>
</gene>
<dbReference type="EMBL" id="KN823079">
    <property type="protein sequence ID" value="KIO23682.1"/>
    <property type="molecule type" value="Genomic_DNA"/>
</dbReference>
<proteinExistence type="predicted"/>
<evidence type="ECO:0000313" key="2">
    <source>
        <dbReference type="Proteomes" id="UP000054248"/>
    </source>
</evidence>
<name>A0A0C3LQH5_9AGAM</name>
<dbReference type="OrthoDB" id="3239065at2759"/>
<keyword evidence="2" id="KW-1185">Reference proteome</keyword>
<reference evidence="1 2" key="1">
    <citation type="submission" date="2014-04" db="EMBL/GenBank/DDBJ databases">
        <authorList>
            <consortium name="DOE Joint Genome Institute"/>
            <person name="Kuo A."/>
            <person name="Girlanda M."/>
            <person name="Perotto S."/>
            <person name="Kohler A."/>
            <person name="Nagy L.G."/>
            <person name="Floudas D."/>
            <person name="Copeland A."/>
            <person name="Barry K.W."/>
            <person name="Cichocki N."/>
            <person name="Veneault-Fourrey C."/>
            <person name="LaButti K."/>
            <person name="Lindquist E.A."/>
            <person name="Lipzen A."/>
            <person name="Lundell T."/>
            <person name="Morin E."/>
            <person name="Murat C."/>
            <person name="Sun H."/>
            <person name="Tunlid A."/>
            <person name="Henrissat B."/>
            <person name="Grigoriev I.V."/>
            <person name="Hibbett D.S."/>
            <person name="Martin F."/>
            <person name="Nordberg H.P."/>
            <person name="Cantor M.N."/>
            <person name="Hua S.X."/>
        </authorList>
    </citation>
    <scope>NUCLEOTIDE SEQUENCE [LARGE SCALE GENOMIC DNA]</scope>
    <source>
        <strain evidence="1 2">MUT 4182</strain>
    </source>
</reference>
<organism evidence="1 2">
    <name type="scientific">Tulasnella calospora MUT 4182</name>
    <dbReference type="NCBI Taxonomy" id="1051891"/>
    <lineage>
        <taxon>Eukaryota</taxon>
        <taxon>Fungi</taxon>
        <taxon>Dikarya</taxon>
        <taxon>Basidiomycota</taxon>
        <taxon>Agaricomycotina</taxon>
        <taxon>Agaricomycetes</taxon>
        <taxon>Cantharellales</taxon>
        <taxon>Tulasnellaceae</taxon>
        <taxon>Tulasnella</taxon>
    </lineage>
</organism>
<dbReference type="AlphaFoldDB" id="A0A0C3LQH5"/>
<reference evidence="2" key="2">
    <citation type="submission" date="2015-01" db="EMBL/GenBank/DDBJ databases">
        <title>Evolutionary Origins and Diversification of the Mycorrhizal Mutualists.</title>
        <authorList>
            <consortium name="DOE Joint Genome Institute"/>
            <consortium name="Mycorrhizal Genomics Consortium"/>
            <person name="Kohler A."/>
            <person name="Kuo A."/>
            <person name="Nagy L.G."/>
            <person name="Floudas D."/>
            <person name="Copeland A."/>
            <person name="Barry K.W."/>
            <person name="Cichocki N."/>
            <person name="Veneault-Fourrey C."/>
            <person name="LaButti K."/>
            <person name="Lindquist E.A."/>
            <person name="Lipzen A."/>
            <person name="Lundell T."/>
            <person name="Morin E."/>
            <person name="Murat C."/>
            <person name="Riley R."/>
            <person name="Ohm R."/>
            <person name="Sun H."/>
            <person name="Tunlid A."/>
            <person name="Henrissat B."/>
            <person name="Grigoriev I.V."/>
            <person name="Hibbett D.S."/>
            <person name="Martin F."/>
        </authorList>
    </citation>
    <scope>NUCLEOTIDE SEQUENCE [LARGE SCALE GENOMIC DNA]</scope>
    <source>
        <strain evidence="2">MUT 4182</strain>
    </source>
</reference>
<sequence>MSQANAPATGTKNGYRPLSHPERLDVLLHGIVNEMIALHAGKMQSDQGHPIEQFHGDNRVQTDCVRQFRTFEKRVFEFDHRLHEFEREVRRLGSSSGLIRAAYELRKHLLQIFEVFRSDSESIYLMFGEKTHCEIPDALRPHLSGHPGAMAKFKREIPELLKELSDDLDEVLDSLLEIPEFTDKRLPDSICAFQGWLEYRADGLEDFKGSCIRIRNLSFFS</sequence>
<accession>A0A0C3LQH5</accession>
<dbReference type="Proteomes" id="UP000054248">
    <property type="component" value="Unassembled WGS sequence"/>
</dbReference>
<dbReference type="STRING" id="1051891.A0A0C3LQH5"/>
<evidence type="ECO:0000313" key="1">
    <source>
        <dbReference type="EMBL" id="KIO23682.1"/>
    </source>
</evidence>
<dbReference type="HOGENOM" id="CLU_1251474_0_0_1"/>
<protein>
    <submittedName>
        <fullName evidence="1">Uncharacterized protein</fullName>
    </submittedName>
</protein>